<comment type="cofactor">
    <cofactor evidence="7">
        <name>a divalent metal cation</name>
        <dbReference type="ChEBI" id="CHEBI:60240"/>
    </cofactor>
    <text evidence="7">Binds 1 divalent metal cation per subunit.</text>
</comment>
<keyword evidence="6 7" id="KW-0378">Hydrolase</keyword>
<dbReference type="GO" id="GO:0000166">
    <property type="term" value="F:nucleotide binding"/>
    <property type="evidence" value="ECO:0007669"/>
    <property type="project" value="UniProtKB-KW"/>
</dbReference>
<evidence type="ECO:0000256" key="6">
    <source>
        <dbReference type="ARBA" id="ARBA00022801"/>
    </source>
</evidence>
<keyword evidence="3 7" id="KW-0963">Cytoplasm</keyword>
<evidence type="ECO:0000256" key="5">
    <source>
        <dbReference type="ARBA" id="ARBA00022741"/>
    </source>
</evidence>
<evidence type="ECO:0000259" key="8">
    <source>
        <dbReference type="Pfam" id="PF01975"/>
    </source>
</evidence>
<sequence>MTAKLPRVLLTNDDGIDADGLAHLTTIARDVAEEVWIVAPERDQSGSSHSVSLHEPVRCRRLGDRHYAVSGTPSDCVLMATQHLMRDAPPAVVLSGINRGANVSDSVAYSGTLGAAMTALVMNVPAIALSQAFHSPEPVPWGTALRHAPALIRDLAAGPWGTELCFNVNFPAIAPDAVSGRAVCRQGRGSIAGVRIEARMDTREKPYYWFAFQHDYSGVTAADTDIEALRHNRIAISPLRLERNDATLEAALAERLGAERPG</sequence>
<keyword evidence="10" id="KW-1185">Reference proteome</keyword>
<reference evidence="9 10" key="1">
    <citation type="submission" date="2016-10" db="EMBL/GenBank/DDBJ databases">
        <authorList>
            <person name="de Groot N.N."/>
        </authorList>
    </citation>
    <scope>NUCLEOTIDE SEQUENCE [LARGE SCALE GENOMIC DNA]</scope>
    <source>
        <strain evidence="9 10">CGMCC 1.6291</strain>
    </source>
</reference>
<dbReference type="GO" id="GO:0005737">
    <property type="term" value="C:cytoplasm"/>
    <property type="evidence" value="ECO:0007669"/>
    <property type="project" value="UniProtKB-SubCell"/>
</dbReference>
<feature type="binding site" evidence="7">
    <location>
        <position position="98"/>
    </location>
    <ligand>
        <name>a divalent metal cation</name>
        <dbReference type="ChEBI" id="CHEBI:60240"/>
    </ligand>
</feature>
<comment type="function">
    <text evidence="7">Nucleotidase that shows phosphatase activity on nucleoside 5'-monophosphates.</text>
</comment>
<dbReference type="GO" id="GO:0008253">
    <property type="term" value="F:5'-nucleotidase activity"/>
    <property type="evidence" value="ECO:0007669"/>
    <property type="project" value="UniProtKB-UniRule"/>
</dbReference>
<feature type="binding site" evidence="7">
    <location>
        <position position="13"/>
    </location>
    <ligand>
        <name>a divalent metal cation</name>
        <dbReference type="ChEBI" id="CHEBI:60240"/>
    </ligand>
</feature>
<feature type="binding site" evidence="7">
    <location>
        <position position="14"/>
    </location>
    <ligand>
        <name>a divalent metal cation</name>
        <dbReference type="ChEBI" id="CHEBI:60240"/>
    </ligand>
</feature>
<name>A0A1H8S0H8_9GAMM</name>
<dbReference type="SUPFAM" id="SSF64167">
    <property type="entry name" value="SurE-like"/>
    <property type="match status" value="1"/>
</dbReference>
<keyword evidence="4 7" id="KW-0479">Metal-binding</keyword>
<dbReference type="GO" id="GO:0004309">
    <property type="term" value="F:exopolyphosphatase activity"/>
    <property type="evidence" value="ECO:0007669"/>
    <property type="project" value="TreeGrafter"/>
</dbReference>
<feature type="binding site" evidence="7">
    <location>
        <position position="45"/>
    </location>
    <ligand>
        <name>a divalent metal cation</name>
        <dbReference type="ChEBI" id="CHEBI:60240"/>
    </ligand>
</feature>
<dbReference type="NCBIfam" id="NF001490">
    <property type="entry name" value="PRK00346.1-4"/>
    <property type="match status" value="1"/>
</dbReference>
<dbReference type="InterPro" id="IPR002828">
    <property type="entry name" value="SurE-like_Pase/nucleotidase"/>
</dbReference>
<accession>A0A1H8S0H8</accession>
<dbReference type="GO" id="GO:0046872">
    <property type="term" value="F:metal ion binding"/>
    <property type="evidence" value="ECO:0007669"/>
    <property type="project" value="UniProtKB-UniRule"/>
</dbReference>
<evidence type="ECO:0000256" key="3">
    <source>
        <dbReference type="ARBA" id="ARBA00022490"/>
    </source>
</evidence>
<dbReference type="STRING" id="406100.SAMN04488052_102385"/>
<organism evidence="9 10">
    <name type="scientific">Aquisalimonas asiatica</name>
    <dbReference type="NCBI Taxonomy" id="406100"/>
    <lineage>
        <taxon>Bacteria</taxon>
        <taxon>Pseudomonadati</taxon>
        <taxon>Pseudomonadota</taxon>
        <taxon>Gammaproteobacteria</taxon>
        <taxon>Chromatiales</taxon>
        <taxon>Ectothiorhodospiraceae</taxon>
        <taxon>Aquisalimonas</taxon>
    </lineage>
</organism>
<dbReference type="OrthoDB" id="9780815at2"/>
<dbReference type="EC" id="3.1.3.5" evidence="7"/>
<evidence type="ECO:0000256" key="2">
    <source>
        <dbReference type="ARBA" id="ARBA00011062"/>
    </source>
</evidence>
<dbReference type="InterPro" id="IPR030048">
    <property type="entry name" value="SurE"/>
</dbReference>
<dbReference type="HAMAP" id="MF_00060">
    <property type="entry name" value="SurE"/>
    <property type="match status" value="1"/>
</dbReference>
<dbReference type="Proteomes" id="UP000199657">
    <property type="component" value="Unassembled WGS sequence"/>
</dbReference>
<proteinExistence type="inferred from homology"/>
<comment type="subcellular location">
    <subcellularLocation>
        <location evidence="7">Cytoplasm</location>
    </subcellularLocation>
</comment>
<dbReference type="InterPro" id="IPR036523">
    <property type="entry name" value="SurE-like_sf"/>
</dbReference>
<dbReference type="EMBL" id="FOEG01000002">
    <property type="protein sequence ID" value="SEO72170.1"/>
    <property type="molecule type" value="Genomic_DNA"/>
</dbReference>
<dbReference type="Gene3D" id="3.40.1210.10">
    <property type="entry name" value="Survival protein SurE-like phosphatase/nucleotidase"/>
    <property type="match status" value="1"/>
</dbReference>
<comment type="similarity">
    <text evidence="2 7">Belongs to the SurE nucleotidase family.</text>
</comment>
<dbReference type="GO" id="GO:0008254">
    <property type="term" value="F:3'-nucleotidase activity"/>
    <property type="evidence" value="ECO:0007669"/>
    <property type="project" value="TreeGrafter"/>
</dbReference>
<evidence type="ECO:0000256" key="4">
    <source>
        <dbReference type="ARBA" id="ARBA00022723"/>
    </source>
</evidence>
<evidence type="ECO:0000256" key="1">
    <source>
        <dbReference type="ARBA" id="ARBA00000815"/>
    </source>
</evidence>
<dbReference type="AlphaFoldDB" id="A0A1H8S0H8"/>
<protein>
    <recommendedName>
        <fullName evidence="7">5'-nucleotidase SurE</fullName>
        <ecNumber evidence="7">3.1.3.5</ecNumber>
    </recommendedName>
    <alternativeName>
        <fullName evidence="7">Nucleoside 5'-monophosphate phosphohydrolase</fullName>
    </alternativeName>
</protein>
<dbReference type="NCBIfam" id="TIGR00087">
    <property type="entry name" value="surE"/>
    <property type="match status" value="1"/>
</dbReference>
<evidence type="ECO:0000313" key="10">
    <source>
        <dbReference type="Proteomes" id="UP000199657"/>
    </source>
</evidence>
<gene>
    <name evidence="7" type="primary">surE</name>
    <name evidence="9" type="ORF">SAMN04488052_102385</name>
</gene>
<evidence type="ECO:0000313" key="9">
    <source>
        <dbReference type="EMBL" id="SEO72170.1"/>
    </source>
</evidence>
<dbReference type="PANTHER" id="PTHR30457">
    <property type="entry name" value="5'-NUCLEOTIDASE SURE"/>
    <property type="match status" value="1"/>
</dbReference>
<comment type="catalytic activity">
    <reaction evidence="1 7">
        <text>a ribonucleoside 5'-phosphate + H2O = a ribonucleoside + phosphate</text>
        <dbReference type="Rhea" id="RHEA:12484"/>
        <dbReference type="ChEBI" id="CHEBI:15377"/>
        <dbReference type="ChEBI" id="CHEBI:18254"/>
        <dbReference type="ChEBI" id="CHEBI:43474"/>
        <dbReference type="ChEBI" id="CHEBI:58043"/>
        <dbReference type="EC" id="3.1.3.5"/>
    </reaction>
</comment>
<evidence type="ECO:0000256" key="7">
    <source>
        <dbReference type="HAMAP-Rule" id="MF_00060"/>
    </source>
</evidence>
<dbReference type="PANTHER" id="PTHR30457:SF12">
    <property type="entry name" value="5'_3'-NUCLEOTIDASE SURE"/>
    <property type="match status" value="1"/>
</dbReference>
<dbReference type="RefSeq" id="WP_091641160.1">
    <property type="nucleotide sequence ID" value="NZ_FOEG01000002.1"/>
</dbReference>
<feature type="domain" description="Survival protein SurE-like phosphatase/nucleotidase" evidence="8">
    <location>
        <begin position="8"/>
        <end position="190"/>
    </location>
</feature>
<keyword evidence="5 7" id="KW-0547">Nucleotide-binding</keyword>
<dbReference type="Pfam" id="PF01975">
    <property type="entry name" value="SurE"/>
    <property type="match status" value="1"/>
</dbReference>